<organism evidence="5 6">
    <name type="scientific">Tieghemiomyces parasiticus</name>
    <dbReference type="NCBI Taxonomy" id="78921"/>
    <lineage>
        <taxon>Eukaryota</taxon>
        <taxon>Fungi</taxon>
        <taxon>Fungi incertae sedis</taxon>
        <taxon>Zoopagomycota</taxon>
        <taxon>Kickxellomycotina</taxon>
        <taxon>Dimargaritomycetes</taxon>
        <taxon>Dimargaritales</taxon>
        <taxon>Dimargaritaceae</taxon>
        <taxon>Tieghemiomyces</taxon>
    </lineage>
</organism>
<dbReference type="Pfam" id="PF00621">
    <property type="entry name" value="RhoGEF"/>
    <property type="match status" value="1"/>
</dbReference>
<accession>A0A9W8DZR5</accession>
<keyword evidence="6" id="KW-1185">Reference proteome</keyword>
<dbReference type="SMART" id="SM00666">
    <property type="entry name" value="PB1"/>
    <property type="match status" value="1"/>
</dbReference>
<keyword evidence="1" id="KW-0175">Coiled coil</keyword>
<dbReference type="CDD" id="cd00160">
    <property type="entry name" value="RhoGEF"/>
    <property type="match status" value="1"/>
</dbReference>
<dbReference type="Pfam" id="PF15411">
    <property type="entry name" value="PH_10"/>
    <property type="match status" value="1"/>
</dbReference>
<dbReference type="InterPro" id="IPR033511">
    <property type="entry name" value="Cdc24/Scd1_PH_dom"/>
</dbReference>
<dbReference type="GO" id="GO:0031106">
    <property type="term" value="P:septin ring organization"/>
    <property type="evidence" value="ECO:0007669"/>
    <property type="project" value="TreeGrafter"/>
</dbReference>
<feature type="region of interest" description="Disordered" evidence="2">
    <location>
        <begin position="1105"/>
        <end position="1136"/>
    </location>
</feature>
<evidence type="ECO:0000313" key="5">
    <source>
        <dbReference type="EMBL" id="KAJ1925595.1"/>
    </source>
</evidence>
<feature type="compositionally biased region" description="Polar residues" evidence="2">
    <location>
        <begin position="964"/>
        <end position="979"/>
    </location>
</feature>
<dbReference type="OrthoDB" id="1594986at2759"/>
<feature type="coiled-coil region" evidence="1">
    <location>
        <begin position="540"/>
        <end position="567"/>
    </location>
</feature>
<reference evidence="5" key="1">
    <citation type="submission" date="2022-07" db="EMBL/GenBank/DDBJ databases">
        <title>Phylogenomic reconstructions and comparative analyses of Kickxellomycotina fungi.</title>
        <authorList>
            <person name="Reynolds N.K."/>
            <person name="Stajich J.E."/>
            <person name="Barry K."/>
            <person name="Grigoriev I.V."/>
            <person name="Crous P."/>
            <person name="Smith M.E."/>
        </authorList>
    </citation>
    <scope>NUCLEOTIDE SEQUENCE</scope>
    <source>
        <strain evidence="5">RSA 861</strain>
    </source>
</reference>
<feature type="compositionally biased region" description="Polar residues" evidence="2">
    <location>
        <begin position="73"/>
        <end position="91"/>
    </location>
</feature>
<comment type="caution">
    <text evidence="5">The sequence shown here is derived from an EMBL/GenBank/DDBJ whole genome shotgun (WGS) entry which is preliminary data.</text>
</comment>
<dbReference type="Pfam" id="PF06395">
    <property type="entry name" value="CDC24"/>
    <property type="match status" value="1"/>
</dbReference>
<evidence type="ECO:0000256" key="1">
    <source>
        <dbReference type="SAM" id="Coils"/>
    </source>
</evidence>
<feature type="region of interest" description="Disordered" evidence="2">
    <location>
        <begin position="764"/>
        <end position="856"/>
    </location>
</feature>
<dbReference type="PROSITE" id="PS50010">
    <property type="entry name" value="DH_2"/>
    <property type="match status" value="1"/>
</dbReference>
<gene>
    <name evidence="5" type="primary">CDC24_1</name>
    <name evidence="5" type="ORF">IWQ60_004457</name>
</gene>
<feature type="domain" description="DH" evidence="3">
    <location>
        <begin position="224"/>
        <end position="398"/>
    </location>
</feature>
<dbReference type="InterPro" id="IPR035899">
    <property type="entry name" value="DBL_dom_sf"/>
</dbReference>
<name>A0A9W8DZR5_9FUNG</name>
<dbReference type="GO" id="GO:0043332">
    <property type="term" value="C:mating projection tip"/>
    <property type="evidence" value="ECO:0007669"/>
    <property type="project" value="TreeGrafter"/>
</dbReference>
<feature type="region of interest" description="Disordered" evidence="2">
    <location>
        <begin position="912"/>
        <end position="979"/>
    </location>
</feature>
<feature type="region of interest" description="Disordered" evidence="2">
    <location>
        <begin position="66"/>
        <end position="92"/>
    </location>
</feature>
<dbReference type="Gene3D" id="3.10.20.90">
    <property type="entry name" value="Phosphatidylinositol 3-kinase Catalytic Subunit, Chain A, domain 1"/>
    <property type="match status" value="1"/>
</dbReference>
<dbReference type="GO" id="GO:0000935">
    <property type="term" value="C:division septum"/>
    <property type="evidence" value="ECO:0007669"/>
    <property type="project" value="TreeGrafter"/>
</dbReference>
<feature type="compositionally biased region" description="Polar residues" evidence="2">
    <location>
        <begin position="702"/>
        <end position="716"/>
    </location>
</feature>
<evidence type="ECO:0000259" key="4">
    <source>
        <dbReference type="PROSITE" id="PS51745"/>
    </source>
</evidence>
<protein>
    <submittedName>
        <fullName evidence="5">Guanine nucleotide exchange factor for Cdc42p</fullName>
    </submittedName>
</protein>
<dbReference type="Proteomes" id="UP001150569">
    <property type="component" value="Unassembled WGS sequence"/>
</dbReference>
<evidence type="ECO:0000313" key="6">
    <source>
        <dbReference type="Proteomes" id="UP001150569"/>
    </source>
</evidence>
<proteinExistence type="predicted"/>
<sequence>MHSVTLRRRAPSQASSLHAIEIPAPSPALQAVTQPVSIYQRCLQTMDRLAKVPGFTPFLEAGCRSKGSAPADSANSSLDGTVTGETSTMDESNAEAAAKVDPIQYLSTIFRDGLSLITIFNALRPNEPVPIDLQRMNSLKREKQEQLKIFAFLKGFTASGLDKQAPTITVSDPFREDTNSFIKVLDVVTVMLNELEKEGKLDESVTYRPSLRFSEATAKRPENNRERVVAEILETERSYVNDLETLQRYMNEVQLQHLLPEETIRLMFANLNSLLDFQRRFLVRVEVESRKPDDEQQFGALFLSMEEGFSVYEPYIANHDRAADIALREAPALTKLSHIINPVFQLPSLLIKPVQRICKYELLYRELIKFSDKDAPNQADMQEGYEAAKRVANRSNETMRREENYNALKELEMRVEEWRRADFSKYGELHLFDKFHMTTSALVNELLLYLFDDSLICCKEILPPKENRKSQKHQSSGSGGAADAPLADPVAEIRRKKGTLQVKGRVHLYKIQRIVNNSTEGSLSLTFFWKDMVMEQFALKFRTEEQLTKWKATIEQLSKKAREKDERQRQGAAAVSAAPPVPARQEANVPEHVMLHPNIGYLSHAVPATPTTPSTPGFFMGGQFSNHGTPGYPYPGTPGGGPPPPPKLTHVHSHNYLAPTGSSPAPSSHLAGAHQLGAHPPSQSSSLRKVSGMVENGGYLNGYSTHHPSSEESQPPETYYYYRRGGSTSEVGDLGTLPENFQRGVRISREPSLDIHAALPRSASAMGNHARPAGDGLYRPGHPGAAPYHPQASHSNPPVGPRTSGAAGGSLGSGAIPFRDRSGSTPNIFAPYGDRPPHRVSPSLPPHPHPPNQYMPALPKLNPLPVERYYSENPAHYEEASLRNAAPLPRPLGISTQGYNGQAHLTQLSASAQVSPVDGKTPGYPPLAVVHPTPSAQHHLYPHRRSPSNSISQGSAPDARAATGSPSAQRNLSPLSHGLQNSFPFPPELAAMTSSMAAGSAAPMVKVKVNYRSEIFALMVPVDISYIELTSRVERKINVCTGRKSGGIEATAAAAAVANGGANNSSTARPADAPPLVFKYQDEDGDYVSMDNDQDFQIALETRQKSPMLPGPGSGPMANASPHQDPKSQDPFSSAGSGVWSINIFVS</sequence>
<feature type="compositionally biased region" description="Pro residues" evidence="2">
    <location>
        <begin position="843"/>
        <end position="853"/>
    </location>
</feature>
<dbReference type="AlphaFoldDB" id="A0A9W8DZR5"/>
<dbReference type="InterPro" id="IPR053026">
    <property type="entry name" value="CDC42_GEF"/>
</dbReference>
<dbReference type="PANTHER" id="PTHR47339:SF1">
    <property type="entry name" value="CELL DIVISION CONTROL PROTEIN 24"/>
    <property type="match status" value="1"/>
</dbReference>
<dbReference type="Gene3D" id="2.30.29.30">
    <property type="entry name" value="Pleckstrin-homology domain (PH domain)/Phosphotyrosine-binding domain (PTB)"/>
    <property type="match status" value="1"/>
</dbReference>
<dbReference type="PROSITE" id="PS51745">
    <property type="entry name" value="PB1"/>
    <property type="match status" value="1"/>
</dbReference>
<dbReference type="GO" id="GO:0005634">
    <property type="term" value="C:nucleus"/>
    <property type="evidence" value="ECO:0007669"/>
    <property type="project" value="TreeGrafter"/>
</dbReference>
<dbReference type="SUPFAM" id="SSF50729">
    <property type="entry name" value="PH domain-like"/>
    <property type="match status" value="1"/>
</dbReference>
<dbReference type="GO" id="GO:0005737">
    <property type="term" value="C:cytoplasm"/>
    <property type="evidence" value="ECO:0007669"/>
    <property type="project" value="TreeGrafter"/>
</dbReference>
<feature type="region of interest" description="Disordered" evidence="2">
    <location>
        <begin position="657"/>
        <end position="688"/>
    </location>
</feature>
<feature type="domain" description="PB1" evidence="4">
    <location>
        <begin position="1004"/>
        <end position="1113"/>
    </location>
</feature>
<dbReference type="InterPro" id="IPR010481">
    <property type="entry name" value="Cdc24/Scd1_N"/>
</dbReference>
<dbReference type="InterPro" id="IPR000270">
    <property type="entry name" value="PB1_dom"/>
</dbReference>
<dbReference type="EMBL" id="JANBPT010000216">
    <property type="protein sequence ID" value="KAJ1925595.1"/>
    <property type="molecule type" value="Genomic_DNA"/>
</dbReference>
<dbReference type="InterPro" id="IPR053793">
    <property type="entry name" value="PB1-like"/>
</dbReference>
<dbReference type="GO" id="GO:0030010">
    <property type="term" value="P:establishment of cell polarity"/>
    <property type="evidence" value="ECO:0007669"/>
    <property type="project" value="TreeGrafter"/>
</dbReference>
<dbReference type="PANTHER" id="PTHR47339">
    <property type="entry name" value="CELL DIVISION CONTROL PROTEIN 24"/>
    <property type="match status" value="1"/>
</dbReference>
<dbReference type="CDD" id="cd05992">
    <property type="entry name" value="PB1"/>
    <property type="match status" value="1"/>
</dbReference>
<feature type="region of interest" description="Disordered" evidence="2">
    <location>
        <begin position="699"/>
        <end position="718"/>
    </location>
</feature>
<dbReference type="CDD" id="cd13246">
    <property type="entry name" value="PH_Scd1"/>
    <property type="match status" value="1"/>
</dbReference>
<dbReference type="SMART" id="SM00325">
    <property type="entry name" value="RhoGEF"/>
    <property type="match status" value="1"/>
</dbReference>
<dbReference type="InterPro" id="IPR011993">
    <property type="entry name" value="PH-like_dom_sf"/>
</dbReference>
<dbReference type="Gene3D" id="1.20.900.10">
    <property type="entry name" value="Dbl homology (DH) domain"/>
    <property type="match status" value="1"/>
</dbReference>
<dbReference type="SUPFAM" id="SSF54277">
    <property type="entry name" value="CAD &amp; PB1 domains"/>
    <property type="match status" value="1"/>
</dbReference>
<dbReference type="SUPFAM" id="SSF48065">
    <property type="entry name" value="DBL homology domain (DH-domain)"/>
    <property type="match status" value="1"/>
</dbReference>
<dbReference type="InterPro" id="IPR000219">
    <property type="entry name" value="DH_dom"/>
</dbReference>
<feature type="region of interest" description="Disordered" evidence="2">
    <location>
        <begin position="466"/>
        <end position="488"/>
    </location>
</feature>
<dbReference type="GO" id="GO:0005085">
    <property type="term" value="F:guanyl-nucleotide exchange factor activity"/>
    <property type="evidence" value="ECO:0007669"/>
    <property type="project" value="InterPro"/>
</dbReference>
<evidence type="ECO:0000256" key="2">
    <source>
        <dbReference type="SAM" id="MobiDB-lite"/>
    </source>
</evidence>
<evidence type="ECO:0000259" key="3">
    <source>
        <dbReference type="PROSITE" id="PS50010"/>
    </source>
</evidence>